<name>A0A0S7C5E2_9BACT</name>
<dbReference type="Gene3D" id="3.40.50.300">
    <property type="entry name" value="P-loop containing nucleotide triphosphate hydrolases"/>
    <property type="match status" value="1"/>
</dbReference>
<dbReference type="GO" id="GO:0005524">
    <property type="term" value="F:ATP binding"/>
    <property type="evidence" value="ECO:0007669"/>
    <property type="project" value="InterPro"/>
</dbReference>
<reference evidence="3" key="1">
    <citation type="journal article" date="2015" name="Genome Announc.">
        <title>Draft Genome Sequence of Bacteroidales Strain TBC1, a Novel Isolate from a Methanogenic Wastewater Treatment System.</title>
        <authorList>
            <person name="Tourlousse D.M."/>
            <person name="Matsuura N."/>
            <person name="Sun L."/>
            <person name="Toyonaga M."/>
            <person name="Kuroda K."/>
            <person name="Ohashi A."/>
            <person name="Cruz R."/>
            <person name="Yamaguchi T."/>
            <person name="Sekiguchi Y."/>
        </authorList>
    </citation>
    <scope>NUCLEOTIDE SEQUENCE [LARGE SCALE GENOMIC DNA]</scope>
    <source>
        <strain evidence="3">TBC1</strain>
    </source>
</reference>
<dbReference type="PATRIC" id="fig|1678841.3.peg.2725"/>
<dbReference type="InterPro" id="IPR036388">
    <property type="entry name" value="WH-like_DNA-bd_sf"/>
</dbReference>
<dbReference type="AlphaFoldDB" id="A0A0S7C5E2"/>
<dbReference type="RefSeq" id="WP_062043240.1">
    <property type="nucleotide sequence ID" value="NZ_DF968183.1"/>
</dbReference>
<keyword evidence="4" id="KW-1185">Reference proteome</keyword>
<evidence type="ECO:0000259" key="1">
    <source>
        <dbReference type="Pfam" id="PF01637"/>
    </source>
</evidence>
<evidence type="ECO:0000313" key="4">
    <source>
        <dbReference type="Proteomes" id="UP000053091"/>
    </source>
</evidence>
<dbReference type="InterPro" id="IPR036390">
    <property type="entry name" value="WH_DNA-bd_sf"/>
</dbReference>
<dbReference type="Proteomes" id="UP000053091">
    <property type="component" value="Unassembled WGS sequence"/>
</dbReference>
<dbReference type="InterPro" id="IPR011579">
    <property type="entry name" value="ATPase_dom"/>
</dbReference>
<feature type="domain" description="DUF234" evidence="2">
    <location>
        <begin position="307"/>
        <end position="402"/>
    </location>
</feature>
<dbReference type="SUPFAM" id="SSF52540">
    <property type="entry name" value="P-loop containing nucleoside triphosphate hydrolases"/>
    <property type="match status" value="1"/>
</dbReference>
<dbReference type="SUPFAM" id="SSF46785">
    <property type="entry name" value="Winged helix' DNA-binding domain"/>
    <property type="match status" value="1"/>
</dbReference>
<sequence length="455" mass="52369">MFLNRQKEIERIQQSLQRKKPQFIVIYGRRRCGKSTLLQQILPHETIYFSADLREAPLQISAFARQVEKIAPGFSKPVYPDWETLFLSLNNTLKERTIVCIDEFPYLVKNSPELPSVLQKIIDNRDHGNFHLILCGSSQQMMYSMVLEKTSPLYGRCDEIIKLKPMAIRYLQEYLSVSSVDAVREFGVWGGVPRYWEVRKQHENLAQAVKNSILDQNGLLSEEPERLFSDELRTAVQAYSILSLIGAGVHRPSEIAARLGKPATQLSRVLGFLVNQGYIKRETPYGEPPKSSKKSLYKMDDPFMNFYFTFLVPNKSRLEFNMVEQVWEEIENKYDRYISSIWEDLCGKAIPFIEIEGKRFNPASRWWGGGLNKKKMEIDLIASSTDQTALLIGEVKWSDKNQTIEVLESLKWKESNIPFAKPEKIIKVLFQKTPASHPDITVLTPDDIVSLADLP</sequence>
<evidence type="ECO:0000259" key="2">
    <source>
        <dbReference type="Pfam" id="PF03008"/>
    </source>
</evidence>
<dbReference type="Pfam" id="PF01637">
    <property type="entry name" value="ATPase_2"/>
    <property type="match status" value="1"/>
</dbReference>
<dbReference type="PANTHER" id="PTHR34704:SF1">
    <property type="entry name" value="ATPASE"/>
    <property type="match status" value="1"/>
</dbReference>
<evidence type="ECO:0000313" key="3">
    <source>
        <dbReference type="EMBL" id="GAP44259.1"/>
    </source>
</evidence>
<accession>A0A0S7C5E2</accession>
<dbReference type="Gene3D" id="1.10.10.10">
    <property type="entry name" value="Winged helix-like DNA-binding domain superfamily/Winged helix DNA-binding domain"/>
    <property type="match status" value="1"/>
</dbReference>
<dbReference type="EMBL" id="DF968183">
    <property type="protein sequence ID" value="GAP44259.1"/>
    <property type="molecule type" value="Genomic_DNA"/>
</dbReference>
<dbReference type="InterPro" id="IPR027417">
    <property type="entry name" value="P-loop_NTPase"/>
</dbReference>
<dbReference type="InterPro" id="IPR004256">
    <property type="entry name" value="DUF234"/>
</dbReference>
<dbReference type="PANTHER" id="PTHR34704">
    <property type="entry name" value="ATPASE"/>
    <property type="match status" value="1"/>
</dbReference>
<proteinExistence type="predicted"/>
<dbReference type="OrthoDB" id="9813134at2"/>
<organism evidence="3">
    <name type="scientific">Lentimicrobium saccharophilum</name>
    <dbReference type="NCBI Taxonomy" id="1678841"/>
    <lineage>
        <taxon>Bacteria</taxon>
        <taxon>Pseudomonadati</taxon>
        <taxon>Bacteroidota</taxon>
        <taxon>Bacteroidia</taxon>
        <taxon>Bacteroidales</taxon>
        <taxon>Lentimicrobiaceae</taxon>
        <taxon>Lentimicrobium</taxon>
    </lineage>
</organism>
<dbReference type="Pfam" id="PF03008">
    <property type="entry name" value="DUF234"/>
    <property type="match status" value="1"/>
</dbReference>
<dbReference type="STRING" id="1678841.TBC1_1260"/>
<feature type="domain" description="ATPase" evidence="1">
    <location>
        <begin position="2"/>
        <end position="167"/>
    </location>
</feature>
<gene>
    <name evidence="3" type="ORF">TBC1_1260</name>
</gene>
<protein>
    <submittedName>
        <fullName evidence="3">Predicted ATPase, archaeal AAA+ ATPase superfamily</fullName>
    </submittedName>
</protein>